<dbReference type="GO" id="GO:0030246">
    <property type="term" value="F:carbohydrate binding"/>
    <property type="evidence" value="ECO:0007669"/>
    <property type="project" value="InterPro"/>
</dbReference>
<feature type="signal peptide" evidence="4">
    <location>
        <begin position="1"/>
        <end position="26"/>
    </location>
</feature>
<dbReference type="CAZy" id="GH25">
    <property type="family name" value="Glycoside Hydrolase Family 25"/>
</dbReference>
<dbReference type="CDD" id="cd06414">
    <property type="entry name" value="GH25_LytC-like"/>
    <property type="match status" value="1"/>
</dbReference>
<dbReference type="RefSeq" id="WP_015559036.1">
    <property type="nucleotide sequence ID" value="NC_021039.1"/>
</dbReference>
<keyword evidence="4" id="KW-0732">Signal</keyword>
<dbReference type="GO" id="GO:0016052">
    <property type="term" value="P:carbohydrate catabolic process"/>
    <property type="evidence" value="ECO:0007669"/>
    <property type="project" value="TreeGrafter"/>
</dbReference>
<evidence type="ECO:0000256" key="2">
    <source>
        <dbReference type="ARBA" id="ARBA00022801"/>
    </source>
</evidence>
<keyword evidence="2" id="KW-0378">Hydrolase</keyword>
<keyword evidence="6" id="KW-1185">Reference proteome</keyword>
<dbReference type="GO" id="GO:0016998">
    <property type="term" value="P:cell wall macromolecule catabolic process"/>
    <property type="evidence" value="ECO:0007669"/>
    <property type="project" value="InterPro"/>
</dbReference>
<reference evidence="5" key="2">
    <citation type="submission" date="2010-03" db="EMBL/GenBank/DDBJ databases">
        <authorList>
            <person name="Pajon A."/>
        </authorList>
    </citation>
    <scope>NUCLEOTIDE SEQUENCE</scope>
    <source>
        <strain evidence="5">Type strain: 18P13</strain>
    </source>
</reference>
<protein>
    <submittedName>
        <fullName evidence="5">Lyzozyme M1 (1,4-beta-N-acetylmuramidase)</fullName>
    </submittedName>
</protein>
<dbReference type="KEGG" id="rch:RUM_21100"/>
<evidence type="ECO:0000256" key="3">
    <source>
        <dbReference type="ARBA" id="ARBA00023295"/>
    </source>
</evidence>
<dbReference type="Pfam" id="PF01183">
    <property type="entry name" value="Glyco_hydro_25"/>
    <property type="match status" value="1"/>
</dbReference>
<dbReference type="Gene3D" id="3.20.20.80">
    <property type="entry name" value="Glycosidases"/>
    <property type="match status" value="1"/>
</dbReference>
<feature type="chain" id="PRO_5003060892" evidence="4">
    <location>
        <begin position="27"/>
        <end position="500"/>
    </location>
</feature>
<dbReference type="SMART" id="SM00641">
    <property type="entry name" value="Glyco_25"/>
    <property type="match status" value="1"/>
</dbReference>
<dbReference type="HOGENOM" id="CLU_544990_0_0_9"/>
<dbReference type="InterPro" id="IPR008965">
    <property type="entry name" value="CBM2/CBM3_carb-bd_dom_sf"/>
</dbReference>
<dbReference type="Gene3D" id="2.60.40.680">
    <property type="match status" value="1"/>
</dbReference>
<evidence type="ECO:0000256" key="1">
    <source>
        <dbReference type="ARBA" id="ARBA00010646"/>
    </source>
</evidence>
<dbReference type="PANTHER" id="PTHR34135">
    <property type="entry name" value="LYSOZYME"/>
    <property type="match status" value="1"/>
</dbReference>
<comment type="similarity">
    <text evidence="1">Belongs to the glycosyl hydrolase 25 family.</text>
</comment>
<sequence>MKTPVTKLIAAWAVSALMALQSTVYAADQTVQTGDIAVPEVSVGTDAVAEQTSDVLNVSTKDINDTEGDLTETIRLPSCAQINQAICKSTQEPAADDTYDIDGNGVINAFDNVLRKRQLLESQSEYAHLFVSKAVGYGGDVVPVTVSVSGNPGFQNFIMSFSMTQGDYLTMQTGEDGNLKLTQPDQDLTLRAVSGGNVAAVYSTSAVRYTDNGELFTVYVEIPEDTPVGVYPLEMVVQSIEESGNQKVPYVITQGTVTVREEVILPPVTTTTTTVPLETTTTTTTTTTSTGPKGQIYDGIDVSKWQGTVDWAKVKADGYHFAIIRAGYGREASQVDPTFATNVAGAKKAGLYCGAYWYSYATDAAGAKAEAELFLKTVKGYQFDFPLVFDIEDSTQQSLSKSTVAAIIDTFCSTVENAGYYCTLYSYASFLTNNVPVSCQSEHDIWVAHTKTEKPAFSRAYGMWQYSHTGTVNGVSGSTDLNYAYKDYPAIMQKYGFNGF</sequence>
<evidence type="ECO:0000313" key="6">
    <source>
        <dbReference type="Proteomes" id="UP000007054"/>
    </source>
</evidence>
<dbReference type="SUPFAM" id="SSF49384">
    <property type="entry name" value="Carbohydrate-binding domain"/>
    <property type="match status" value="1"/>
</dbReference>
<dbReference type="SUPFAM" id="SSF51445">
    <property type="entry name" value="(Trans)glycosidases"/>
    <property type="match status" value="1"/>
</dbReference>
<gene>
    <name evidence="5" type="ordered locus">RUM_21100</name>
</gene>
<dbReference type="BioCyc" id="RCHA213810:RUM_RS12225-MONOMER"/>
<name>D4LET5_RUMC1</name>
<dbReference type="InterPro" id="IPR002053">
    <property type="entry name" value="Glyco_hydro_25"/>
</dbReference>
<dbReference type="GO" id="GO:0009253">
    <property type="term" value="P:peptidoglycan catabolic process"/>
    <property type="evidence" value="ECO:0007669"/>
    <property type="project" value="InterPro"/>
</dbReference>
<reference evidence="5" key="1">
    <citation type="submission" date="2010-03" db="EMBL/GenBank/DDBJ databases">
        <title>The genome sequence of Ruminococcus sp. 18P13.</title>
        <authorList>
            <consortium name="metaHIT consortium -- http://www.metahit.eu/"/>
            <person name="Pajon A."/>
            <person name="Turner K."/>
            <person name="Parkhill J."/>
            <person name="Bernalier A."/>
        </authorList>
    </citation>
    <scope>NUCLEOTIDE SEQUENCE [LARGE SCALE GENOMIC DNA]</scope>
    <source>
        <strain evidence="5">Type strain: 18P13</strain>
    </source>
</reference>
<dbReference type="PANTHER" id="PTHR34135:SF2">
    <property type="entry name" value="LYSOZYME"/>
    <property type="match status" value="1"/>
</dbReference>
<dbReference type="AlphaFoldDB" id="D4LET5"/>
<dbReference type="GO" id="GO:0003796">
    <property type="term" value="F:lysozyme activity"/>
    <property type="evidence" value="ECO:0007669"/>
    <property type="project" value="InterPro"/>
</dbReference>
<proteinExistence type="inferred from homology"/>
<dbReference type="GeneID" id="83157131"/>
<dbReference type="PROSITE" id="PS51904">
    <property type="entry name" value="GLYCOSYL_HYDROL_F25_2"/>
    <property type="match status" value="1"/>
</dbReference>
<dbReference type="EMBL" id="FP929052">
    <property type="protein sequence ID" value="CBL18130.1"/>
    <property type="molecule type" value="Genomic_DNA"/>
</dbReference>
<keyword evidence="3" id="KW-0326">Glycosidase</keyword>
<dbReference type="PATRIC" id="fig|213810.4.peg.1999"/>
<dbReference type="InterPro" id="IPR017853">
    <property type="entry name" value="GH"/>
</dbReference>
<evidence type="ECO:0000256" key="4">
    <source>
        <dbReference type="SAM" id="SignalP"/>
    </source>
</evidence>
<dbReference type="Proteomes" id="UP000007054">
    <property type="component" value="Chromosome"/>
</dbReference>
<accession>D4LET5</accession>
<organism evidence="5 6">
    <name type="scientific">Ruminococcus champanellensis (strain DSM 18848 / JCM 17042 / KCTC 15320 / 18P13)</name>
    <dbReference type="NCBI Taxonomy" id="213810"/>
    <lineage>
        <taxon>Bacteria</taxon>
        <taxon>Bacillati</taxon>
        <taxon>Bacillota</taxon>
        <taxon>Clostridia</taxon>
        <taxon>Eubacteriales</taxon>
        <taxon>Oscillospiraceae</taxon>
        <taxon>Ruminococcus</taxon>
    </lineage>
</organism>
<dbReference type="InterPro" id="IPR018077">
    <property type="entry name" value="Glyco_hydro_fam25_subgr"/>
</dbReference>
<evidence type="ECO:0000313" key="5">
    <source>
        <dbReference type="EMBL" id="CBL18130.1"/>
    </source>
</evidence>